<feature type="domain" description="Nudix hydrolase" evidence="6">
    <location>
        <begin position="49"/>
        <end position="178"/>
    </location>
</feature>
<evidence type="ECO:0000313" key="7">
    <source>
        <dbReference type="EMBL" id="QEC50456.1"/>
    </source>
</evidence>
<dbReference type="RefSeq" id="WP_146923101.1">
    <property type="nucleotide sequence ID" value="NZ_CP042430.1"/>
</dbReference>
<dbReference type="Gene3D" id="3.90.79.10">
    <property type="entry name" value="Nucleoside Triphosphate Pyrophosphohydrolase"/>
    <property type="match status" value="1"/>
</dbReference>
<dbReference type="SUPFAM" id="SSF55811">
    <property type="entry name" value="Nudix"/>
    <property type="match status" value="1"/>
</dbReference>
<comment type="cofactor">
    <cofactor evidence="1">
        <name>Mg(2+)</name>
        <dbReference type="ChEBI" id="CHEBI:18420"/>
    </cofactor>
</comment>
<sequence length="184" mass="19650">MSGHNPSDDHGLNPALAATRFCPRCGTAEPRVAYPRSLHCDACGHQSYFNPKPVAATILREGSGDAPGAPIWLLRRGFDPGAGLWTFPGGFVDLGESVEDAARREAREEVGVEVDIVGLIGVYSRPEDRVVLVVFEARPLGTPQTSPEATEVAPFTAATLPWEDLAFWSTTQALRDLVAGRPGG</sequence>
<evidence type="ECO:0000256" key="4">
    <source>
        <dbReference type="ARBA" id="ARBA00022842"/>
    </source>
</evidence>
<keyword evidence="8" id="KW-1185">Reference proteome</keyword>
<dbReference type="PANTHER" id="PTHR43222">
    <property type="entry name" value="NUDIX HYDROLASE 23"/>
    <property type="match status" value="1"/>
</dbReference>
<dbReference type="InterPro" id="IPR020084">
    <property type="entry name" value="NUDIX_hydrolase_CS"/>
</dbReference>
<dbReference type="OrthoDB" id="5417595at2"/>
<keyword evidence="4" id="KW-0460">Magnesium</keyword>
<reference evidence="7 8" key="1">
    <citation type="journal article" date="2018" name="J. Microbiol.">
        <title>Baekduia soli gen. nov., sp. nov., a novel bacterium isolated from the soil of Baekdu Mountain and proposal of a novel family name, Baekduiaceae fam. nov.</title>
        <authorList>
            <person name="An D.S."/>
            <person name="Siddiqi M.Z."/>
            <person name="Kim K.H."/>
            <person name="Yu H.S."/>
            <person name="Im W.T."/>
        </authorList>
    </citation>
    <scope>NUCLEOTIDE SEQUENCE [LARGE SCALE GENOMIC DNA]</scope>
    <source>
        <strain evidence="7 8">BR7-21</strain>
    </source>
</reference>
<dbReference type="PRINTS" id="PR00502">
    <property type="entry name" value="NUDIXFAMILY"/>
</dbReference>
<dbReference type="Pfam" id="PF00293">
    <property type="entry name" value="NUDIX"/>
    <property type="match status" value="1"/>
</dbReference>
<evidence type="ECO:0000256" key="2">
    <source>
        <dbReference type="ARBA" id="ARBA00005582"/>
    </source>
</evidence>
<comment type="similarity">
    <text evidence="2 5">Belongs to the Nudix hydrolase family.</text>
</comment>
<dbReference type="PROSITE" id="PS00893">
    <property type="entry name" value="NUDIX_BOX"/>
    <property type="match status" value="1"/>
</dbReference>
<dbReference type="AlphaFoldDB" id="A0A5B8UBC1"/>
<dbReference type="PROSITE" id="PS51462">
    <property type="entry name" value="NUDIX"/>
    <property type="match status" value="1"/>
</dbReference>
<dbReference type="InterPro" id="IPR015797">
    <property type="entry name" value="NUDIX_hydrolase-like_dom_sf"/>
</dbReference>
<evidence type="ECO:0000259" key="6">
    <source>
        <dbReference type="PROSITE" id="PS51462"/>
    </source>
</evidence>
<dbReference type="InterPro" id="IPR000086">
    <property type="entry name" value="NUDIX_hydrolase_dom"/>
</dbReference>
<evidence type="ECO:0000256" key="1">
    <source>
        <dbReference type="ARBA" id="ARBA00001946"/>
    </source>
</evidence>
<evidence type="ECO:0000256" key="3">
    <source>
        <dbReference type="ARBA" id="ARBA00022801"/>
    </source>
</evidence>
<dbReference type="InterPro" id="IPR020476">
    <property type="entry name" value="Nudix_hydrolase"/>
</dbReference>
<proteinExistence type="inferred from homology"/>
<dbReference type="KEGG" id="bsol:FSW04_24640"/>
<evidence type="ECO:0000256" key="5">
    <source>
        <dbReference type="RuleBase" id="RU003476"/>
    </source>
</evidence>
<gene>
    <name evidence="7" type="ORF">FSW04_24640</name>
</gene>
<name>A0A5B8UBC1_9ACTN</name>
<protein>
    <submittedName>
        <fullName evidence="7">NUDIX domain-containing protein</fullName>
    </submittedName>
</protein>
<evidence type="ECO:0000313" key="8">
    <source>
        <dbReference type="Proteomes" id="UP000321805"/>
    </source>
</evidence>
<keyword evidence="3 5" id="KW-0378">Hydrolase</keyword>
<organism evidence="7 8">
    <name type="scientific">Baekduia soli</name>
    <dbReference type="NCBI Taxonomy" id="496014"/>
    <lineage>
        <taxon>Bacteria</taxon>
        <taxon>Bacillati</taxon>
        <taxon>Actinomycetota</taxon>
        <taxon>Thermoleophilia</taxon>
        <taxon>Solirubrobacterales</taxon>
        <taxon>Baekduiaceae</taxon>
        <taxon>Baekduia</taxon>
    </lineage>
</organism>
<dbReference type="GO" id="GO:0016787">
    <property type="term" value="F:hydrolase activity"/>
    <property type="evidence" value="ECO:0007669"/>
    <property type="project" value="UniProtKB-KW"/>
</dbReference>
<dbReference type="EMBL" id="CP042430">
    <property type="protein sequence ID" value="QEC50456.1"/>
    <property type="molecule type" value="Genomic_DNA"/>
</dbReference>
<dbReference type="PANTHER" id="PTHR43222:SF2">
    <property type="entry name" value="NUDIX HYDROLASE 23, CHLOROPLASTIC"/>
    <property type="match status" value="1"/>
</dbReference>
<dbReference type="Proteomes" id="UP000321805">
    <property type="component" value="Chromosome"/>
</dbReference>
<accession>A0A5B8UBC1</accession>